<evidence type="ECO:0000313" key="3">
    <source>
        <dbReference type="EMBL" id="MBW5485017.1"/>
    </source>
</evidence>
<evidence type="ECO:0000256" key="2">
    <source>
        <dbReference type="SAM" id="SignalP"/>
    </source>
</evidence>
<reference evidence="3 4" key="1">
    <citation type="submission" date="2019-12" db="EMBL/GenBank/DDBJ databases">
        <title>Genome sequence of Streptomyces bambusae.</title>
        <authorList>
            <person name="Bansal K."/>
            <person name="Choksket S."/>
            <person name="Korpole S."/>
            <person name="Patil P.B."/>
        </authorList>
    </citation>
    <scope>NUCLEOTIDE SEQUENCE [LARGE SCALE GENOMIC DNA]</scope>
    <source>
        <strain evidence="3 4">SK60</strain>
    </source>
</reference>
<proteinExistence type="predicted"/>
<evidence type="ECO:0000256" key="1">
    <source>
        <dbReference type="SAM" id="Phobius"/>
    </source>
</evidence>
<feature type="transmembrane region" description="Helical" evidence="1">
    <location>
        <begin position="32"/>
        <end position="56"/>
    </location>
</feature>
<protein>
    <recommendedName>
        <fullName evidence="5">M56 family peptidase</fullName>
    </recommendedName>
</protein>
<organism evidence="3 4">
    <name type="scientific">Streptomyces bambusae</name>
    <dbReference type="NCBI Taxonomy" id="1550616"/>
    <lineage>
        <taxon>Bacteria</taxon>
        <taxon>Bacillati</taxon>
        <taxon>Actinomycetota</taxon>
        <taxon>Actinomycetes</taxon>
        <taxon>Kitasatosporales</taxon>
        <taxon>Streptomycetaceae</taxon>
        <taxon>Streptomyces</taxon>
    </lineage>
</organism>
<accession>A0ABS6ZB68</accession>
<keyword evidence="4" id="KW-1185">Reference proteome</keyword>
<sequence length="65" mass="6344">AVPLAVLLFLARLLLRHGAATAAGPRRAPVLVALAAAAVSAPAAAAGLLVHAVFALSRASAHVTT</sequence>
<comment type="caution">
    <text evidence="3">The sequence shown here is derived from an EMBL/GenBank/DDBJ whole genome shotgun (WGS) entry which is preliminary data.</text>
</comment>
<keyword evidence="1" id="KW-0812">Transmembrane</keyword>
<keyword evidence="1" id="KW-0472">Membrane</keyword>
<dbReference type="EMBL" id="WTFF01000211">
    <property type="protein sequence ID" value="MBW5485017.1"/>
    <property type="molecule type" value="Genomic_DNA"/>
</dbReference>
<evidence type="ECO:0000313" key="4">
    <source>
        <dbReference type="Proteomes" id="UP000812013"/>
    </source>
</evidence>
<dbReference type="Proteomes" id="UP000812013">
    <property type="component" value="Unassembled WGS sequence"/>
</dbReference>
<feature type="signal peptide" evidence="2">
    <location>
        <begin position="1"/>
        <end position="22"/>
    </location>
</feature>
<feature type="chain" id="PRO_5045757812" description="M56 family peptidase" evidence="2">
    <location>
        <begin position="23"/>
        <end position="65"/>
    </location>
</feature>
<name>A0ABS6ZB68_9ACTN</name>
<evidence type="ECO:0008006" key="5">
    <source>
        <dbReference type="Google" id="ProtNLM"/>
    </source>
</evidence>
<keyword evidence="1" id="KW-1133">Transmembrane helix</keyword>
<keyword evidence="2" id="KW-0732">Signal</keyword>
<gene>
    <name evidence="3" type="ORF">GPJ59_24830</name>
</gene>
<feature type="non-terminal residue" evidence="3">
    <location>
        <position position="1"/>
    </location>
</feature>